<reference evidence="2" key="1">
    <citation type="journal article" date="2015" name="Nature">
        <title>Complex archaea that bridge the gap between prokaryotes and eukaryotes.</title>
        <authorList>
            <person name="Spang A."/>
            <person name="Saw J.H."/>
            <person name="Jorgensen S.L."/>
            <person name="Zaremba-Niedzwiedzka K."/>
            <person name="Martijn J."/>
            <person name="Lind A.E."/>
            <person name="van Eijk R."/>
            <person name="Schleper C."/>
            <person name="Guy L."/>
            <person name="Ettema T.J."/>
        </authorList>
    </citation>
    <scope>NUCLEOTIDE SEQUENCE</scope>
</reference>
<feature type="region of interest" description="Disordered" evidence="1">
    <location>
        <begin position="1"/>
        <end position="40"/>
    </location>
</feature>
<comment type="caution">
    <text evidence="2">The sequence shown here is derived from an EMBL/GenBank/DDBJ whole genome shotgun (WGS) entry which is preliminary data.</text>
</comment>
<dbReference type="AlphaFoldDB" id="A0A0F9A265"/>
<accession>A0A0F9A265</accession>
<sequence>MATVHEPPPKVRTEDEPKLEPLGEPIAQDKESRRRDRFHA</sequence>
<dbReference type="EMBL" id="LAZR01057137">
    <property type="protein sequence ID" value="KKK72684.1"/>
    <property type="molecule type" value="Genomic_DNA"/>
</dbReference>
<feature type="non-terminal residue" evidence="2">
    <location>
        <position position="40"/>
    </location>
</feature>
<evidence type="ECO:0000256" key="1">
    <source>
        <dbReference type="SAM" id="MobiDB-lite"/>
    </source>
</evidence>
<proteinExistence type="predicted"/>
<feature type="compositionally biased region" description="Basic and acidic residues" evidence="1">
    <location>
        <begin position="7"/>
        <end position="40"/>
    </location>
</feature>
<organism evidence="2">
    <name type="scientific">marine sediment metagenome</name>
    <dbReference type="NCBI Taxonomy" id="412755"/>
    <lineage>
        <taxon>unclassified sequences</taxon>
        <taxon>metagenomes</taxon>
        <taxon>ecological metagenomes</taxon>
    </lineage>
</organism>
<gene>
    <name evidence="2" type="ORF">LCGC14_2901400</name>
</gene>
<evidence type="ECO:0000313" key="2">
    <source>
        <dbReference type="EMBL" id="KKK72684.1"/>
    </source>
</evidence>
<name>A0A0F9A265_9ZZZZ</name>
<protein>
    <submittedName>
        <fullName evidence="2">Uncharacterized protein</fullName>
    </submittedName>
</protein>